<name>A0A7R9DL35_TIMPO</name>
<organism evidence="1">
    <name type="scientific">Timema poppense</name>
    <name type="common">Walking stick</name>
    <dbReference type="NCBI Taxonomy" id="170557"/>
    <lineage>
        <taxon>Eukaryota</taxon>
        <taxon>Metazoa</taxon>
        <taxon>Ecdysozoa</taxon>
        <taxon>Arthropoda</taxon>
        <taxon>Hexapoda</taxon>
        <taxon>Insecta</taxon>
        <taxon>Pterygota</taxon>
        <taxon>Neoptera</taxon>
        <taxon>Polyneoptera</taxon>
        <taxon>Phasmatodea</taxon>
        <taxon>Timematodea</taxon>
        <taxon>Timematoidea</taxon>
        <taxon>Timematidae</taxon>
        <taxon>Timema</taxon>
    </lineage>
</organism>
<sequence length="88" mass="10057">MLFHSPRHYLKLDLSEAHDSFLVVSTKPCPEKKKNNMHECVLHSIGCVWQTRSPVLSTPTWRGMVFNTYIAFKTTLSGMSPDFASQDK</sequence>
<protein>
    <submittedName>
        <fullName evidence="1">Uncharacterized protein</fullName>
    </submittedName>
</protein>
<dbReference type="EMBL" id="OD009470">
    <property type="protein sequence ID" value="CAD7415564.1"/>
    <property type="molecule type" value="Genomic_DNA"/>
</dbReference>
<reference evidence="1" key="1">
    <citation type="submission" date="2020-11" db="EMBL/GenBank/DDBJ databases">
        <authorList>
            <person name="Tran Van P."/>
        </authorList>
    </citation>
    <scope>NUCLEOTIDE SEQUENCE</scope>
</reference>
<proteinExistence type="predicted"/>
<dbReference type="AlphaFoldDB" id="A0A7R9DL35"/>
<evidence type="ECO:0000313" key="1">
    <source>
        <dbReference type="EMBL" id="CAD7415564.1"/>
    </source>
</evidence>
<accession>A0A7R9DL35</accession>
<gene>
    <name evidence="1" type="ORF">TPSB3V08_LOCUS10412</name>
</gene>